<dbReference type="Proteomes" id="UP001596104">
    <property type="component" value="Unassembled WGS sequence"/>
</dbReference>
<dbReference type="PROSITE" id="PS51318">
    <property type="entry name" value="TAT"/>
    <property type="match status" value="1"/>
</dbReference>
<accession>A0ABW0HGD1</accession>
<dbReference type="PIRSF" id="PIRSF036389">
    <property type="entry name" value="IOR_B"/>
    <property type="match status" value="1"/>
</dbReference>
<dbReference type="Pfam" id="PF02738">
    <property type="entry name" value="MoCoBD_1"/>
    <property type="match status" value="1"/>
</dbReference>
<dbReference type="RefSeq" id="WP_377012740.1">
    <property type="nucleotide sequence ID" value="NZ_JBHSLV010000072.1"/>
</dbReference>
<evidence type="ECO:0000313" key="2">
    <source>
        <dbReference type="EMBL" id="MFC5396318.1"/>
    </source>
</evidence>
<keyword evidence="3" id="KW-1185">Reference proteome</keyword>
<dbReference type="InterPro" id="IPR012368">
    <property type="entry name" value="OxRdtase_Mopterin-bd_su_IorB"/>
</dbReference>
<gene>
    <name evidence="2" type="ORF">ACFPPC_27115</name>
</gene>
<evidence type="ECO:0000259" key="1">
    <source>
        <dbReference type="SMART" id="SM01008"/>
    </source>
</evidence>
<dbReference type="EMBL" id="JBHSLV010000072">
    <property type="protein sequence ID" value="MFC5396318.1"/>
    <property type="molecule type" value="Genomic_DNA"/>
</dbReference>
<sequence length="724" mass="76666">MTAHDISLSRRNVLKGAGALVIGMSLPQAGRAQSGAAQVFKPGGPAAFAPNAFVRIAADDTVTVLVKHIEFGQGPFTGLATLVAEELDADWAQMRAEHAVSDPKLYANLAFGIQGTGGSTAIANSYEQMRKAGATARAMLVQAAAEAWKVPAGEISVEKGVLRHGSGKQGRFGEFAEAASKLQAPAEVKLKDPAQFKLIGKDGTTPRLDSQGKSTGKAQFTIDIHTPEMLTVVVARPPRFGGKVASFDATEAKKVKGVVDIKQIPSGVAVYATGTWPALKGREALKVTWDESGAEKRGSRELFAEYRKLARTEGTIAGKHGDAEAVLAKADKVIEAEYAFPYLAHAPMEPLDGYLEWNAQGALARLGSQLQTIDHQVIAKVLGLGPEKVTVETMLGGGSFGRRAQPSSELAVELAEVAKAIGPNRPVKLVRTREDDLSGGYYRPLFLHRLRGAVKDGKITAWSASLVGQSFLKGSPFEAMIKDGIDPVMVEGANELPYEIADFRCDLHTVDVGVPTLWWRSVGHTHTGYAVECFIDQLLQAAGQDPVAGRLALMGKQQRLANVLKAVADLAKWNGPGPVNGRARGVGVVESFGSYVAQIAEVSLGEGGEPKVHKVWCAVDCGVAVNPDIIRAQMEGGIGFGLGHALYGELTLDQGKPVQGNFDSYRSLRINEMPEVEVRIVASTEKPTGVGEPGVPPIGPAVANALARLGRERPLSLPMVGGTV</sequence>
<proteinExistence type="predicted"/>
<dbReference type="InterPro" id="IPR052516">
    <property type="entry name" value="N-heterocyclic_Hydroxylase"/>
</dbReference>
<dbReference type="InterPro" id="IPR037165">
    <property type="entry name" value="AldOxase/xan_DH_Mopterin-bd_sf"/>
</dbReference>
<dbReference type="Gene3D" id="3.90.1170.50">
    <property type="entry name" value="Aldehyde oxidase/xanthine dehydrogenase, a/b hammerhead"/>
    <property type="match status" value="1"/>
</dbReference>
<organism evidence="2 3">
    <name type="scientific">Bosea vestrisii</name>
    <dbReference type="NCBI Taxonomy" id="151416"/>
    <lineage>
        <taxon>Bacteria</taxon>
        <taxon>Pseudomonadati</taxon>
        <taxon>Pseudomonadota</taxon>
        <taxon>Alphaproteobacteria</taxon>
        <taxon>Hyphomicrobiales</taxon>
        <taxon>Boseaceae</taxon>
        <taxon>Bosea</taxon>
    </lineage>
</organism>
<dbReference type="InterPro" id="IPR046867">
    <property type="entry name" value="AldOxase/xan_DH_MoCoBD2"/>
</dbReference>
<dbReference type="InterPro" id="IPR008274">
    <property type="entry name" value="AldOxase/xan_DH_MoCoBD1"/>
</dbReference>
<dbReference type="PANTHER" id="PTHR47495">
    <property type="entry name" value="ALDEHYDE DEHYDROGENASE"/>
    <property type="match status" value="1"/>
</dbReference>
<feature type="domain" description="Aldehyde oxidase/xanthine dehydrogenase a/b hammerhead" evidence="1">
    <location>
        <begin position="215"/>
        <end position="293"/>
    </location>
</feature>
<evidence type="ECO:0000313" key="3">
    <source>
        <dbReference type="Proteomes" id="UP001596104"/>
    </source>
</evidence>
<dbReference type="InterPro" id="IPR006311">
    <property type="entry name" value="TAT_signal"/>
</dbReference>
<dbReference type="SMART" id="SM01008">
    <property type="entry name" value="Ald_Xan_dh_C"/>
    <property type="match status" value="1"/>
</dbReference>
<protein>
    <submittedName>
        <fullName evidence="2">Molybdopterin cofactor-binding domain-containing protein</fullName>
    </submittedName>
</protein>
<reference evidence="3" key="1">
    <citation type="journal article" date="2019" name="Int. J. Syst. Evol. Microbiol.">
        <title>The Global Catalogue of Microorganisms (GCM) 10K type strain sequencing project: providing services to taxonomists for standard genome sequencing and annotation.</title>
        <authorList>
            <consortium name="The Broad Institute Genomics Platform"/>
            <consortium name="The Broad Institute Genome Sequencing Center for Infectious Disease"/>
            <person name="Wu L."/>
            <person name="Ma J."/>
        </authorList>
    </citation>
    <scope>NUCLEOTIDE SEQUENCE [LARGE SCALE GENOMIC DNA]</scope>
    <source>
        <strain evidence="3">CGMCC 1.16326</strain>
    </source>
</reference>
<dbReference type="Gene3D" id="3.30.365.10">
    <property type="entry name" value="Aldehyde oxidase/xanthine dehydrogenase, molybdopterin binding domain"/>
    <property type="match status" value="4"/>
</dbReference>
<name>A0ABW0HGD1_9HYPH</name>
<dbReference type="SUPFAM" id="SSF56003">
    <property type="entry name" value="Molybdenum cofactor-binding domain"/>
    <property type="match status" value="2"/>
</dbReference>
<dbReference type="InterPro" id="IPR000674">
    <property type="entry name" value="Ald_Oxase/Xan_DH_a/b"/>
</dbReference>
<dbReference type="Pfam" id="PF20256">
    <property type="entry name" value="MoCoBD_2"/>
    <property type="match status" value="2"/>
</dbReference>
<dbReference type="PANTHER" id="PTHR47495:SF2">
    <property type="entry name" value="ALDEHYDE DEHYDROGENASE"/>
    <property type="match status" value="1"/>
</dbReference>
<comment type="caution">
    <text evidence="2">The sequence shown here is derived from an EMBL/GenBank/DDBJ whole genome shotgun (WGS) entry which is preliminary data.</text>
</comment>